<dbReference type="InterPro" id="IPR041719">
    <property type="entry name" value="Ferritin_prok"/>
</dbReference>
<dbReference type="InterPro" id="IPR009078">
    <property type="entry name" value="Ferritin-like_SF"/>
</dbReference>
<evidence type="ECO:0000256" key="8">
    <source>
        <dbReference type="PIRSR" id="PIRSR601519-1"/>
    </source>
</evidence>
<dbReference type="AlphaFoldDB" id="A0A1G5HLR4"/>
<dbReference type="GO" id="GO:0008199">
    <property type="term" value="F:ferric iron binding"/>
    <property type="evidence" value="ECO:0007669"/>
    <property type="project" value="InterPro"/>
</dbReference>
<evidence type="ECO:0000259" key="10">
    <source>
        <dbReference type="PROSITE" id="PS50905"/>
    </source>
</evidence>
<accession>A0A1G5HLR4</accession>
<dbReference type="STRING" id="1120976.SAMN03080606_02036"/>
<feature type="domain" description="Ferritin-like diiron" evidence="10">
    <location>
        <begin position="1"/>
        <end position="145"/>
    </location>
</feature>
<dbReference type="Gene3D" id="1.20.1260.10">
    <property type="match status" value="1"/>
</dbReference>
<dbReference type="SUPFAM" id="SSF47240">
    <property type="entry name" value="Ferritin-like"/>
    <property type="match status" value="1"/>
</dbReference>
<name>A0A1G5HLR4_9FIRM</name>
<dbReference type="InterPro" id="IPR009040">
    <property type="entry name" value="Ferritin-like_diiron"/>
</dbReference>
<dbReference type="OrthoDB" id="9801481at2"/>
<dbReference type="GO" id="GO:0042802">
    <property type="term" value="F:identical protein binding"/>
    <property type="evidence" value="ECO:0007669"/>
    <property type="project" value="UniProtKB-ARBA"/>
</dbReference>
<dbReference type="RefSeq" id="WP_091543007.1">
    <property type="nucleotide sequence ID" value="NZ_FMUS01000012.1"/>
</dbReference>
<evidence type="ECO:0000313" key="12">
    <source>
        <dbReference type="Proteomes" id="UP000198636"/>
    </source>
</evidence>
<dbReference type="PROSITE" id="PS50905">
    <property type="entry name" value="FERRITIN_LIKE"/>
    <property type="match status" value="1"/>
</dbReference>
<keyword evidence="9" id="KW-0963">Cytoplasm</keyword>
<evidence type="ECO:0000256" key="1">
    <source>
        <dbReference type="ARBA" id="ARBA00002485"/>
    </source>
</evidence>
<feature type="binding site" evidence="8">
    <location>
        <position position="127"/>
    </location>
    <ligand>
        <name>Fe cation</name>
        <dbReference type="ChEBI" id="CHEBI:24875"/>
        <label>1</label>
    </ligand>
</feature>
<dbReference type="PANTHER" id="PTHR11431:SF127">
    <property type="entry name" value="BACTERIAL NON-HEME FERRITIN"/>
    <property type="match status" value="1"/>
</dbReference>
<dbReference type="EMBL" id="FMUS01000012">
    <property type="protein sequence ID" value="SCY64634.1"/>
    <property type="molecule type" value="Genomic_DNA"/>
</dbReference>
<keyword evidence="12" id="KW-1185">Reference proteome</keyword>
<evidence type="ECO:0000256" key="3">
    <source>
        <dbReference type="ARBA" id="ARBA00022434"/>
    </source>
</evidence>
<organism evidence="11 12">
    <name type="scientific">Alkaliphilus peptidifermentans DSM 18978</name>
    <dbReference type="NCBI Taxonomy" id="1120976"/>
    <lineage>
        <taxon>Bacteria</taxon>
        <taxon>Bacillati</taxon>
        <taxon>Bacillota</taxon>
        <taxon>Clostridia</taxon>
        <taxon>Peptostreptococcales</taxon>
        <taxon>Natronincolaceae</taxon>
        <taxon>Alkaliphilus</taxon>
    </lineage>
</organism>
<protein>
    <recommendedName>
        <fullName evidence="9">Ferritin</fullName>
        <ecNumber evidence="9">1.16.3.2</ecNumber>
    </recommendedName>
</protein>
<dbReference type="CDD" id="cd01055">
    <property type="entry name" value="Nonheme_Ferritin"/>
    <property type="match status" value="1"/>
</dbReference>
<dbReference type="GO" id="GO:0004322">
    <property type="term" value="F:ferroxidase activity"/>
    <property type="evidence" value="ECO:0007669"/>
    <property type="project" value="TreeGrafter"/>
</dbReference>
<keyword evidence="4 8" id="KW-0479">Metal-binding</keyword>
<dbReference type="Proteomes" id="UP000198636">
    <property type="component" value="Unassembled WGS sequence"/>
</dbReference>
<keyword evidence="5" id="KW-0560">Oxidoreductase</keyword>
<dbReference type="InterPro" id="IPR008331">
    <property type="entry name" value="Ferritin_DPS_dom"/>
</dbReference>
<keyword evidence="3 9" id="KW-0409">Iron storage</keyword>
<evidence type="ECO:0000256" key="4">
    <source>
        <dbReference type="ARBA" id="ARBA00022723"/>
    </source>
</evidence>
<reference evidence="11 12" key="1">
    <citation type="submission" date="2016-10" db="EMBL/GenBank/DDBJ databases">
        <authorList>
            <person name="de Groot N.N."/>
        </authorList>
    </citation>
    <scope>NUCLEOTIDE SEQUENCE [LARGE SCALE GENOMIC DNA]</scope>
    <source>
        <strain evidence="11 12">DSM 18978</strain>
    </source>
</reference>
<dbReference type="Pfam" id="PF00210">
    <property type="entry name" value="Ferritin"/>
    <property type="match status" value="1"/>
</dbReference>
<evidence type="ECO:0000313" key="11">
    <source>
        <dbReference type="EMBL" id="SCY64634.1"/>
    </source>
</evidence>
<dbReference type="GO" id="GO:0006826">
    <property type="term" value="P:iron ion transport"/>
    <property type="evidence" value="ECO:0007669"/>
    <property type="project" value="InterPro"/>
</dbReference>
<evidence type="ECO:0000256" key="6">
    <source>
        <dbReference type="ARBA" id="ARBA00023004"/>
    </source>
</evidence>
<feature type="binding site" evidence="8">
    <location>
        <position position="50"/>
    </location>
    <ligand>
        <name>Fe cation</name>
        <dbReference type="ChEBI" id="CHEBI:24875"/>
        <label>1</label>
    </ligand>
</feature>
<gene>
    <name evidence="11" type="ORF">SAMN03080606_02036</name>
</gene>
<comment type="subcellular location">
    <subcellularLocation>
        <location evidence="9">Cytoplasm</location>
    </subcellularLocation>
</comment>
<comment type="similarity">
    <text evidence="2 9">Belongs to the ferritin family. Prokaryotic subfamily.</text>
</comment>
<proteinExistence type="inferred from homology"/>
<dbReference type="InterPro" id="IPR001519">
    <property type="entry name" value="Ferritin"/>
</dbReference>
<comment type="function">
    <text evidence="1 9">Iron-storage protein.</text>
</comment>
<feature type="binding site" evidence="8">
    <location>
        <position position="17"/>
    </location>
    <ligand>
        <name>Fe cation</name>
        <dbReference type="ChEBI" id="CHEBI:24875"/>
        <label>1</label>
    </ligand>
</feature>
<evidence type="ECO:0000256" key="7">
    <source>
        <dbReference type="ARBA" id="ARBA00048035"/>
    </source>
</evidence>
<sequence length="168" mass="19628">MLSENLIRKLNEQVKHEFYSSNYYLAMASYCKELDLDGFANFFIVQAEEERFHAMKLFNFINEIGGRAIISGLDEPQNSFSSLEEVFHSSLKHEEFVTELINQLMDLAITEKNYATVSFLNWFVDEQVEEMAMMNSLLKRVRRIIGNDSAIYMMDDELAKRIFTPPVQ</sequence>
<dbReference type="EC" id="1.16.3.2" evidence="9"/>
<dbReference type="GO" id="GO:0006879">
    <property type="term" value="P:intracellular iron ion homeostasis"/>
    <property type="evidence" value="ECO:0007669"/>
    <property type="project" value="UniProtKB-KW"/>
</dbReference>
<dbReference type="InterPro" id="IPR012347">
    <property type="entry name" value="Ferritin-like"/>
</dbReference>
<dbReference type="GO" id="GO:0005829">
    <property type="term" value="C:cytosol"/>
    <property type="evidence" value="ECO:0007669"/>
    <property type="project" value="TreeGrafter"/>
</dbReference>
<dbReference type="FunFam" id="1.20.1260.10:FF:000001">
    <property type="entry name" value="Non-heme ferritin"/>
    <property type="match status" value="1"/>
</dbReference>
<feature type="binding site" evidence="8">
    <location>
        <position position="94"/>
    </location>
    <ligand>
        <name>Fe cation</name>
        <dbReference type="ChEBI" id="CHEBI:24875"/>
        <label>1</label>
    </ligand>
</feature>
<comment type="catalytic activity">
    <reaction evidence="7 9">
        <text>4 Fe(2+) + O2 + 6 H2O = 4 iron(III) oxide-hydroxide + 12 H(+)</text>
        <dbReference type="Rhea" id="RHEA:11972"/>
        <dbReference type="ChEBI" id="CHEBI:15377"/>
        <dbReference type="ChEBI" id="CHEBI:15378"/>
        <dbReference type="ChEBI" id="CHEBI:15379"/>
        <dbReference type="ChEBI" id="CHEBI:29033"/>
        <dbReference type="ChEBI" id="CHEBI:78619"/>
        <dbReference type="EC" id="1.16.3.2"/>
    </reaction>
</comment>
<evidence type="ECO:0000256" key="9">
    <source>
        <dbReference type="RuleBase" id="RU361145"/>
    </source>
</evidence>
<keyword evidence="6 8" id="KW-0408">Iron</keyword>
<evidence type="ECO:0000256" key="5">
    <source>
        <dbReference type="ARBA" id="ARBA00023002"/>
    </source>
</evidence>
<dbReference type="PANTHER" id="PTHR11431">
    <property type="entry name" value="FERRITIN"/>
    <property type="match status" value="1"/>
</dbReference>
<dbReference type="GO" id="GO:0008198">
    <property type="term" value="F:ferrous iron binding"/>
    <property type="evidence" value="ECO:0007669"/>
    <property type="project" value="TreeGrafter"/>
</dbReference>
<evidence type="ECO:0000256" key="2">
    <source>
        <dbReference type="ARBA" id="ARBA00006950"/>
    </source>
</evidence>
<feature type="binding site" evidence="8">
    <location>
        <position position="53"/>
    </location>
    <ligand>
        <name>Fe cation</name>
        <dbReference type="ChEBI" id="CHEBI:24875"/>
        <label>1</label>
    </ligand>
</feature>